<dbReference type="EMBL" id="HBUE01180526">
    <property type="protein sequence ID" value="CAG6519979.1"/>
    <property type="molecule type" value="Transcribed_RNA"/>
</dbReference>
<sequence length="203" mass="23459">MDAGDRPHQTESNSDYSTEDLGALFRRYDDLDKKLDVSNKLLTGLIRMVTELHGKVDKIHSASCSFNKNTTVTLPIKSQTALDEIENNFEQYREGLKHEFIQHNSDSLHAYYRHFAEEILQNAEYHNWTGQRAPNSTHDEEEVIHKAEGMHIFTLLLQTGVEKFCAKFKTAESELSKGINKWNECFAARLRRQREKEKANSSI</sequence>
<accession>A0A8D8CFA5</accession>
<evidence type="ECO:0000313" key="1">
    <source>
        <dbReference type="EMBL" id="CAG6492376.1"/>
    </source>
</evidence>
<dbReference type="EMBL" id="HBUE01286131">
    <property type="protein sequence ID" value="CAG6571547.1"/>
    <property type="molecule type" value="Transcribed_RNA"/>
</dbReference>
<dbReference type="EMBL" id="HBUE01120742">
    <property type="protein sequence ID" value="CAG6492376.1"/>
    <property type="molecule type" value="Transcribed_RNA"/>
</dbReference>
<protein>
    <submittedName>
        <fullName evidence="1">(northern house mosquito) hypothetical protein</fullName>
    </submittedName>
</protein>
<dbReference type="AlphaFoldDB" id="A0A8D8CFA5"/>
<dbReference type="EMBL" id="HBUE01120735">
    <property type="protein sequence ID" value="CAG6492362.1"/>
    <property type="molecule type" value="Transcribed_RNA"/>
</dbReference>
<reference evidence="1" key="1">
    <citation type="submission" date="2021-05" db="EMBL/GenBank/DDBJ databases">
        <authorList>
            <person name="Alioto T."/>
            <person name="Alioto T."/>
            <person name="Gomez Garrido J."/>
        </authorList>
    </citation>
    <scope>NUCLEOTIDE SEQUENCE</scope>
</reference>
<dbReference type="EMBL" id="HBUE01120731">
    <property type="protein sequence ID" value="CAG6492359.1"/>
    <property type="molecule type" value="Transcribed_RNA"/>
</dbReference>
<dbReference type="EMBL" id="HBUE01120737">
    <property type="protein sequence ID" value="CAG6492365.1"/>
    <property type="molecule type" value="Transcribed_RNA"/>
</dbReference>
<dbReference type="EMBL" id="HBUE01180527">
    <property type="protein sequence ID" value="CAG6519983.1"/>
    <property type="molecule type" value="Transcribed_RNA"/>
</dbReference>
<proteinExistence type="predicted"/>
<dbReference type="EMBL" id="HBUE01120740">
    <property type="protein sequence ID" value="CAG6492371.1"/>
    <property type="molecule type" value="Transcribed_RNA"/>
</dbReference>
<dbReference type="EMBL" id="HBUE01120741">
    <property type="protein sequence ID" value="CAG6492373.1"/>
    <property type="molecule type" value="Transcribed_RNA"/>
</dbReference>
<dbReference type="EMBL" id="HBUE01286130">
    <property type="protein sequence ID" value="CAG6571543.1"/>
    <property type="molecule type" value="Transcribed_RNA"/>
</dbReference>
<dbReference type="EMBL" id="HBUE01120739">
    <property type="protein sequence ID" value="CAG6492368.1"/>
    <property type="molecule type" value="Transcribed_RNA"/>
</dbReference>
<organism evidence="1">
    <name type="scientific">Culex pipiens</name>
    <name type="common">House mosquito</name>
    <dbReference type="NCBI Taxonomy" id="7175"/>
    <lineage>
        <taxon>Eukaryota</taxon>
        <taxon>Metazoa</taxon>
        <taxon>Ecdysozoa</taxon>
        <taxon>Arthropoda</taxon>
        <taxon>Hexapoda</taxon>
        <taxon>Insecta</taxon>
        <taxon>Pterygota</taxon>
        <taxon>Neoptera</taxon>
        <taxon>Endopterygota</taxon>
        <taxon>Diptera</taxon>
        <taxon>Nematocera</taxon>
        <taxon>Culicoidea</taxon>
        <taxon>Culicidae</taxon>
        <taxon>Culicinae</taxon>
        <taxon>Culicini</taxon>
        <taxon>Culex</taxon>
        <taxon>Culex</taxon>
    </lineage>
</organism>
<name>A0A8D8CFA5_CULPI</name>